<evidence type="ECO:0000313" key="2">
    <source>
        <dbReference type="EMBL" id="PKQ28535.1"/>
    </source>
</evidence>
<accession>A0A2N3G729</accession>
<organism evidence="2 3">
    <name type="scientific">Candidatus Anoxymicrobium japonicum</name>
    <dbReference type="NCBI Taxonomy" id="2013648"/>
    <lineage>
        <taxon>Bacteria</taxon>
        <taxon>Bacillati</taxon>
        <taxon>Actinomycetota</taxon>
        <taxon>Candidatus Geothermincolia</taxon>
        <taxon>Candidatus Geothermincolales</taxon>
        <taxon>Candidatus Anoxymicrobiaceae</taxon>
        <taxon>Candidatus Anoxymicrobium</taxon>
    </lineage>
</organism>
<evidence type="ECO:0000256" key="1">
    <source>
        <dbReference type="SAM" id="SignalP"/>
    </source>
</evidence>
<proteinExistence type="predicted"/>
<dbReference type="EMBL" id="PHEX01000013">
    <property type="protein sequence ID" value="PKQ28535.1"/>
    <property type="molecule type" value="Genomic_DNA"/>
</dbReference>
<evidence type="ECO:0008006" key="4">
    <source>
        <dbReference type="Google" id="ProtNLM"/>
    </source>
</evidence>
<protein>
    <recommendedName>
        <fullName evidence="4">Secreted protein</fullName>
    </recommendedName>
</protein>
<evidence type="ECO:0000313" key="3">
    <source>
        <dbReference type="Proteomes" id="UP000233654"/>
    </source>
</evidence>
<comment type="caution">
    <text evidence="2">The sequence shown here is derived from an EMBL/GenBank/DDBJ whole genome shotgun (WGS) entry which is preliminary data.</text>
</comment>
<sequence>MVILALALVTLLSVAAWSHQSQVFAGNRSSKISRQPAGAAVQAHGGQSYISVGLACPISGDCPGIAQAGAGVSGGSSAWVCYCTRERLLGLTTGTPRYHPWVDGRERLLSLTTGTPRYRPWVDGRERLIGSTTGTPEYRPCAYGSRVCMGGRVVR</sequence>
<keyword evidence="1" id="KW-0732">Signal</keyword>
<name>A0A2N3G729_9ACTN</name>
<feature type="chain" id="PRO_5014833380" description="Secreted protein" evidence="1">
    <location>
        <begin position="26"/>
        <end position="155"/>
    </location>
</feature>
<reference evidence="2 3" key="1">
    <citation type="journal article" date="2017" name="ISME J.">
        <title>Potential for microbial H2 and metal transformations associated with novel bacteria and archaea in deep terrestrial subsurface sediments.</title>
        <authorList>
            <person name="Hernsdorf A.W."/>
            <person name="Amano Y."/>
            <person name="Miyakawa K."/>
            <person name="Ise K."/>
            <person name="Suzuki Y."/>
            <person name="Anantharaman K."/>
            <person name="Probst A."/>
            <person name="Burstein D."/>
            <person name="Thomas B.C."/>
            <person name="Banfield J.F."/>
        </authorList>
    </citation>
    <scope>NUCLEOTIDE SEQUENCE [LARGE SCALE GENOMIC DNA]</scope>
    <source>
        <strain evidence="2">HGW-Actinobacteria-3</strain>
    </source>
</reference>
<feature type="signal peptide" evidence="1">
    <location>
        <begin position="1"/>
        <end position="25"/>
    </location>
</feature>
<dbReference type="Proteomes" id="UP000233654">
    <property type="component" value="Unassembled WGS sequence"/>
</dbReference>
<dbReference type="AlphaFoldDB" id="A0A2N3G729"/>
<gene>
    <name evidence="2" type="ORF">CVT63_02340</name>
</gene>